<gene>
    <name evidence="1" type="ORF">GXY_15594</name>
</gene>
<proteinExistence type="predicted"/>
<reference evidence="1 2" key="1">
    <citation type="journal article" date="2010" name="J. Bacteriol.">
        <title>Genome sequence of a cellulose-producing bacterium, Gluconacetobacter hansenii ATCC 23769.</title>
        <authorList>
            <person name="Iyer P.R."/>
            <person name="Geib S.M."/>
            <person name="Catchmark J."/>
            <person name="Kao T.H."/>
            <person name="Tien M."/>
        </authorList>
    </citation>
    <scope>NUCLEOTIDE SEQUENCE [LARGE SCALE GENOMIC DNA]</scope>
    <source>
        <strain evidence="1 2">ATCC 23769</strain>
    </source>
</reference>
<dbReference type="AlphaFoldDB" id="D5QIY7"/>
<dbReference type="Proteomes" id="UP000006468">
    <property type="component" value="Chromosome"/>
</dbReference>
<evidence type="ECO:0000313" key="2">
    <source>
        <dbReference type="Proteomes" id="UP000006468"/>
    </source>
</evidence>
<organism evidence="1 2">
    <name type="scientific">Novacetimonas hansenii ATCC 23769</name>
    <dbReference type="NCBI Taxonomy" id="714995"/>
    <lineage>
        <taxon>Bacteria</taxon>
        <taxon>Pseudomonadati</taxon>
        <taxon>Pseudomonadota</taxon>
        <taxon>Alphaproteobacteria</taxon>
        <taxon>Acetobacterales</taxon>
        <taxon>Acetobacteraceae</taxon>
        <taxon>Novacetimonas</taxon>
    </lineage>
</organism>
<dbReference type="HOGENOM" id="CLU_3356731_0_0_5"/>
<protein>
    <submittedName>
        <fullName evidence="1">Uncharacterized protein</fullName>
    </submittedName>
</protein>
<evidence type="ECO:0000313" key="1">
    <source>
        <dbReference type="EMBL" id="EFG82992.1"/>
    </source>
</evidence>
<comment type="caution">
    <text evidence="1">The sequence shown here is derived from an EMBL/GenBank/DDBJ whole genome shotgun (WGS) entry which is preliminary data.</text>
</comment>
<sequence>MPPGIPLSRHVPAPTADHVPALSWTIIRDIEVERNL</sequence>
<accession>D5QIY7</accession>
<name>D5QIY7_NOVHA</name>
<dbReference type="EMBL" id="ADTV01000065">
    <property type="protein sequence ID" value="EFG82992.1"/>
    <property type="molecule type" value="Genomic_DNA"/>
</dbReference>